<feature type="transmembrane region" description="Helical" evidence="1">
    <location>
        <begin position="12"/>
        <end position="39"/>
    </location>
</feature>
<keyword evidence="1" id="KW-0472">Membrane</keyword>
<dbReference type="KEGG" id="cpor:BED41_11430"/>
<proteinExistence type="predicted"/>
<dbReference type="AlphaFoldDB" id="A0A1B2I6M3"/>
<dbReference type="EMBL" id="CP016757">
    <property type="protein sequence ID" value="ANZ45631.1"/>
    <property type="molecule type" value="Genomic_DNA"/>
</dbReference>
<reference evidence="2" key="1">
    <citation type="submission" date="2016-08" db="EMBL/GenBank/DDBJ databases">
        <title>Complete genome of Cloacibacillus porcorum.</title>
        <authorList>
            <person name="Looft T."/>
            <person name="Bayles D.O."/>
            <person name="Alt D.P."/>
        </authorList>
    </citation>
    <scope>NUCLEOTIDE SEQUENCE [LARGE SCALE GENOMIC DNA]</scope>
    <source>
        <strain evidence="2">CL-84</strain>
    </source>
</reference>
<evidence type="ECO:0000313" key="3">
    <source>
        <dbReference type="Proteomes" id="UP000093044"/>
    </source>
</evidence>
<name>A0A1B2I6M3_9BACT</name>
<gene>
    <name evidence="2" type="ORF">BED41_11430</name>
</gene>
<keyword evidence="3" id="KW-1185">Reference proteome</keyword>
<evidence type="ECO:0008006" key="4">
    <source>
        <dbReference type="Google" id="ProtNLM"/>
    </source>
</evidence>
<protein>
    <recommendedName>
        <fullName evidence="4">Type 4 fimbrial biogenesis protein PilX N-terminal domain-containing protein</fullName>
    </recommendedName>
</protein>
<keyword evidence="1" id="KW-0812">Transmembrane</keyword>
<evidence type="ECO:0000256" key="1">
    <source>
        <dbReference type="SAM" id="Phobius"/>
    </source>
</evidence>
<accession>A0A1B2I6M3</accession>
<keyword evidence="1" id="KW-1133">Transmembrane helix</keyword>
<sequence>MSLRKISGSRHRGAALLIIVLIGFILLFIISGIAVSIAWKTMRVEGWQTQNIERRRLDYIARTAANLVVEEISNDKGVTSFDNTLNISNGISADKKLIFDDSQKVYLTLSIKGSNSYCTITSVVSADNGEKVTVSANMVKSGDTYITTWRNGK</sequence>
<evidence type="ECO:0000313" key="2">
    <source>
        <dbReference type="EMBL" id="ANZ45631.1"/>
    </source>
</evidence>
<dbReference type="RefSeq" id="WP_066746298.1">
    <property type="nucleotide sequence ID" value="NZ_CP016757.1"/>
</dbReference>
<dbReference type="STRING" id="1197717.BED41_11430"/>
<organism evidence="2 3">
    <name type="scientific">Cloacibacillus porcorum</name>
    <dbReference type="NCBI Taxonomy" id="1197717"/>
    <lineage>
        <taxon>Bacteria</taxon>
        <taxon>Thermotogati</taxon>
        <taxon>Synergistota</taxon>
        <taxon>Synergistia</taxon>
        <taxon>Synergistales</taxon>
        <taxon>Synergistaceae</taxon>
        <taxon>Cloacibacillus</taxon>
    </lineage>
</organism>
<dbReference type="Proteomes" id="UP000093044">
    <property type="component" value="Chromosome"/>
</dbReference>
<dbReference type="GeneID" id="83058457"/>